<evidence type="ECO:0000313" key="3">
    <source>
        <dbReference type="Proteomes" id="UP000649799"/>
    </source>
</evidence>
<feature type="region of interest" description="Disordered" evidence="1">
    <location>
        <begin position="1"/>
        <end position="60"/>
    </location>
</feature>
<feature type="compositionally biased region" description="Basic and acidic residues" evidence="1">
    <location>
        <begin position="41"/>
        <end position="60"/>
    </location>
</feature>
<dbReference type="EMBL" id="JAANYN010000001">
    <property type="protein sequence ID" value="NHE55980.1"/>
    <property type="molecule type" value="Genomic_DNA"/>
</dbReference>
<proteinExistence type="predicted"/>
<reference evidence="2 3" key="1">
    <citation type="submission" date="2020-03" db="EMBL/GenBank/DDBJ databases">
        <title>Cyclobacterium plantarum sp. nov., a marine bacterium isolated from a coastal-marine wetland.</title>
        <authorList>
            <person name="Sanchez-Porro C."/>
            <person name="Ventosa A."/>
            <person name="Amoozegar M."/>
        </authorList>
    </citation>
    <scope>NUCLEOTIDE SEQUENCE [LARGE SCALE GENOMIC DNA]</scope>
    <source>
        <strain evidence="2 3">GBPx2</strain>
    </source>
</reference>
<evidence type="ECO:0000313" key="2">
    <source>
        <dbReference type="EMBL" id="NHE55980.1"/>
    </source>
</evidence>
<name>A0ABX0H2F5_9BACT</name>
<protein>
    <submittedName>
        <fullName evidence="2">Uncharacterized protein</fullName>
    </submittedName>
</protein>
<keyword evidence="3" id="KW-1185">Reference proteome</keyword>
<dbReference type="Proteomes" id="UP000649799">
    <property type="component" value="Unassembled WGS sequence"/>
</dbReference>
<evidence type="ECO:0000256" key="1">
    <source>
        <dbReference type="SAM" id="MobiDB-lite"/>
    </source>
</evidence>
<dbReference type="RefSeq" id="WP_166143348.1">
    <property type="nucleotide sequence ID" value="NZ_JAANYN010000001.1"/>
</dbReference>
<gene>
    <name evidence="2" type="ORF">G9Q97_04040</name>
</gene>
<accession>A0ABX0H2F5</accession>
<sequence length="60" mass="6835">MILVQQHPTNLPLLNLTGDKVDKRSNRKTPGTSGDGPRPPRRNEYPDQGKDKPEEKKKKE</sequence>
<comment type="caution">
    <text evidence="2">The sequence shown here is derived from an EMBL/GenBank/DDBJ whole genome shotgun (WGS) entry which is preliminary data.</text>
</comment>
<organism evidence="2 3">
    <name type="scientific">Cyclobacterium plantarum</name>
    <dbReference type="NCBI Taxonomy" id="2716263"/>
    <lineage>
        <taxon>Bacteria</taxon>
        <taxon>Pseudomonadati</taxon>
        <taxon>Bacteroidota</taxon>
        <taxon>Cytophagia</taxon>
        <taxon>Cytophagales</taxon>
        <taxon>Cyclobacteriaceae</taxon>
        <taxon>Cyclobacterium</taxon>
    </lineage>
</organism>